<dbReference type="AlphaFoldDB" id="A0A7J8RB38"/>
<protein>
    <submittedName>
        <fullName evidence="1">Uncharacterized protein</fullName>
    </submittedName>
</protein>
<dbReference type="Proteomes" id="UP000593561">
    <property type="component" value="Unassembled WGS sequence"/>
</dbReference>
<gene>
    <name evidence="1" type="ORF">Godav_011673</name>
</gene>
<name>A0A7J8RB38_GOSDV</name>
<accession>A0A7J8RB38</accession>
<evidence type="ECO:0000313" key="1">
    <source>
        <dbReference type="EMBL" id="MBA0610935.1"/>
    </source>
</evidence>
<proteinExistence type="predicted"/>
<dbReference type="EMBL" id="JABFAC010000004">
    <property type="protein sequence ID" value="MBA0610935.1"/>
    <property type="molecule type" value="Genomic_DNA"/>
</dbReference>
<reference evidence="1 2" key="1">
    <citation type="journal article" date="2019" name="Genome Biol. Evol.">
        <title>Insights into the evolution of the New World diploid cottons (Gossypium, subgenus Houzingenia) based on genome sequencing.</title>
        <authorList>
            <person name="Grover C.E."/>
            <person name="Arick M.A. 2nd"/>
            <person name="Thrash A."/>
            <person name="Conover J.L."/>
            <person name="Sanders W.S."/>
            <person name="Peterson D.G."/>
            <person name="Frelichowski J.E."/>
            <person name="Scheffler J.A."/>
            <person name="Scheffler B.E."/>
            <person name="Wendel J.F."/>
        </authorList>
    </citation>
    <scope>NUCLEOTIDE SEQUENCE [LARGE SCALE GENOMIC DNA]</scope>
    <source>
        <strain evidence="1">27</strain>
        <tissue evidence="1">Leaf</tissue>
    </source>
</reference>
<comment type="caution">
    <text evidence="1">The sequence shown here is derived from an EMBL/GenBank/DDBJ whole genome shotgun (WGS) entry which is preliminary data.</text>
</comment>
<evidence type="ECO:0000313" key="2">
    <source>
        <dbReference type="Proteomes" id="UP000593561"/>
    </source>
</evidence>
<sequence>MQVNKFLLLHLLILPHYWQKTYGPLAFK</sequence>
<keyword evidence="2" id="KW-1185">Reference proteome</keyword>
<organism evidence="1 2">
    <name type="scientific">Gossypium davidsonii</name>
    <name type="common">Davidson's cotton</name>
    <name type="synonym">Gossypium klotzschianum subsp. davidsonii</name>
    <dbReference type="NCBI Taxonomy" id="34287"/>
    <lineage>
        <taxon>Eukaryota</taxon>
        <taxon>Viridiplantae</taxon>
        <taxon>Streptophyta</taxon>
        <taxon>Embryophyta</taxon>
        <taxon>Tracheophyta</taxon>
        <taxon>Spermatophyta</taxon>
        <taxon>Magnoliopsida</taxon>
        <taxon>eudicotyledons</taxon>
        <taxon>Gunneridae</taxon>
        <taxon>Pentapetalae</taxon>
        <taxon>rosids</taxon>
        <taxon>malvids</taxon>
        <taxon>Malvales</taxon>
        <taxon>Malvaceae</taxon>
        <taxon>Malvoideae</taxon>
        <taxon>Gossypium</taxon>
    </lineage>
</organism>